<keyword evidence="2" id="KW-0521">NADP</keyword>
<evidence type="ECO:0000256" key="3">
    <source>
        <dbReference type="ARBA" id="ARBA00023002"/>
    </source>
</evidence>
<name>A0A284S6N5_ARMOS</name>
<reference evidence="6" key="1">
    <citation type="journal article" date="2017" name="Nat. Ecol. Evol.">
        <title>Genome expansion and lineage-specific genetic innovations in the forest pathogenic fungi Armillaria.</title>
        <authorList>
            <person name="Sipos G."/>
            <person name="Prasanna A.N."/>
            <person name="Walter M.C."/>
            <person name="O'Connor E."/>
            <person name="Balint B."/>
            <person name="Krizsan K."/>
            <person name="Kiss B."/>
            <person name="Hess J."/>
            <person name="Varga T."/>
            <person name="Slot J."/>
            <person name="Riley R."/>
            <person name="Boka B."/>
            <person name="Rigling D."/>
            <person name="Barry K."/>
            <person name="Lee J."/>
            <person name="Mihaltcheva S."/>
            <person name="LaButti K."/>
            <person name="Lipzen A."/>
            <person name="Waldron R."/>
            <person name="Moloney N.M."/>
            <person name="Sperisen C."/>
            <person name="Kredics L."/>
            <person name="Vagvoelgyi C."/>
            <person name="Patrignani A."/>
            <person name="Fitzpatrick D."/>
            <person name="Nagy I."/>
            <person name="Doyle S."/>
            <person name="Anderson J.B."/>
            <person name="Grigoriev I.V."/>
            <person name="Gueldener U."/>
            <person name="Muensterkoetter M."/>
            <person name="Nagy L.G."/>
        </authorList>
    </citation>
    <scope>NUCLEOTIDE SEQUENCE [LARGE SCALE GENOMIC DNA]</scope>
    <source>
        <strain evidence="6">C18/9</strain>
    </source>
</reference>
<dbReference type="PRINTS" id="PR00080">
    <property type="entry name" value="SDRFAMILY"/>
</dbReference>
<dbReference type="PANTHER" id="PTHR43490:SF99">
    <property type="entry name" value="SHORT-CHAIN DEHYDROGENASE_REDUCTASE"/>
    <property type="match status" value="1"/>
</dbReference>
<keyword evidence="3" id="KW-0560">Oxidoreductase</keyword>
<evidence type="ECO:0000313" key="5">
    <source>
        <dbReference type="EMBL" id="SJL16670.1"/>
    </source>
</evidence>
<evidence type="ECO:0000256" key="4">
    <source>
        <dbReference type="RuleBase" id="RU000363"/>
    </source>
</evidence>
<organism evidence="5 6">
    <name type="scientific">Armillaria ostoyae</name>
    <name type="common">Armillaria root rot fungus</name>
    <dbReference type="NCBI Taxonomy" id="47428"/>
    <lineage>
        <taxon>Eukaryota</taxon>
        <taxon>Fungi</taxon>
        <taxon>Dikarya</taxon>
        <taxon>Basidiomycota</taxon>
        <taxon>Agaricomycotina</taxon>
        <taxon>Agaricomycetes</taxon>
        <taxon>Agaricomycetidae</taxon>
        <taxon>Agaricales</taxon>
        <taxon>Marasmiineae</taxon>
        <taxon>Physalacriaceae</taxon>
        <taxon>Armillaria</taxon>
    </lineage>
</organism>
<dbReference type="EMBL" id="FUEG01000036">
    <property type="protein sequence ID" value="SJL16670.1"/>
    <property type="molecule type" value="Genomic_DNA"/>
</dbReference>
<dbReference type="STRING" id="47428.A0A284S6N5"/>
<dbReference type="Pfam" id="PF00106">
    <property type="entry name" value="adh_short"/>
    <property type="match status" value="1"/>
</dbReference>
<evidence type="ECO:0008006" key="7">
    <source>
        <dbReference type="Google" id="ProtNLM"/>
    </source>
</evidence>
<dbReference type="PANTHER" id="PTHR43490">
    <property type="entry name" value="(+)-NEOMENTHOL DEHYDROGENASE"/>
    <property type="match status" value="1"/>
</dbReference>
<dbReference type="AlphaFoldDB" id="A0A284S6N5"/>
<dbReference type="Proteomes" id="UP000219338">
    <property type="component" value="Unassembled WGS sequence"/>
</dbReference>
<dbReference type="OrthoDB" id="1933717at2759"/>
<protein>
    <recommendedName>
        <fullName evidence="7">NAD(P)-binding protein</fullName>
    </recommendedName>
</protein>
<proteinExistence type="inferred from homology"/>
<comment type="similarity">
    <text evidence="1 4">Belongs to the short-chain dehydrogenases/reductases (SDR) family.</text>
</comment>
<gene>
    <name evidence="5" type="ORF">ARMOST_20199</name>
</gene>
<dbReference type="InterPro" id="IPR036291">
    <property type="entry name" value="NAD(P)-bd_dom_sf"/>
</dbReference>
<dbReference type="InterPro" id="IPR002347">
    <property type="entry name" value="SDR_fam"/>
</dbReference>
<keyword evidence="6" id="KW-1185">Reference proteome</keyword>
<evidence type="ECO:0000256" key="2">
    <source>
        <dbReference type="ARBA" id="ARBA00022857"/>
    </source>
</evidence>
<dbReference type="SUPFAM" id="SSF51735">
    <property type="entry name" value="NAD(P)-binding Rossmann-fold domains"/>
    <property type="match status" value="1"/>
</dbReference>
<dbReference type="Gene3D" id="3.40.50.720">
    <property type="entry name" value="NAD(P)-binding Rossmann-like Domain"/>
    <property type="match status" value="1"/>
</dbReference>
<sequence length="252" mass="27243">MSSPSNDQYKRVILVTGSNDGIGYELVRLLAEKGHTVYLASRSEPSGKAAQAKLKDEYNLDVKLVQLDVTDAASIQEAKDTIEKAEGRLDTLVNNAGMSYMSEPQGACTVSLDTLRKTFEPNFFGLVQTTQVFVPLLRASPKGYACILNVSMALASNARQAGPGATLHLAAYNPSKAAMNSYSIILAKDLEAEDIKVNMVCPGFVTTKLNGYRLGGKTPEDGAKTLLPWAMLGPEDMGKTCLFWGDDGHFPW</sequence>
<dbReference type="GO" id="GO:0016491">
    <property type="term" value="F:oxidoreductase activity"/>
    <property type="evidence" value="ECO:0007669"/>
    <property type="project" value="UniProtKB-KW"/>
</dbReference>
<accession>A0A284S6N5</accession>
<evidence type="ECO:0000256" key="1">
    <source>
        <dbReference type="ARBA" id="ARBA00006484"/>
    </source>
</evidence>
<dbReference type="OMA" id="FYFYMST"/>
<evidence type="ECO:0000313" key="6">
    <source>
        <dbReference type="Proteomes" id="UP000219338"/>
    </source>
</evidence>
<dbReference type="PRINTS" id="PR00081">
    <property type="entry name" value="GDHRDH"/>
</dbReference>